<dbReference type="EMBL" id="MSKL01000007">
    <property type="protein sequence ID" value="OLO50428.1"/>
    <property type="molecule type" value="Genomic_DNA"/>
</dbReference>
<dbReference type="InterPro" id="IPR057893">
    <property type="entry name" value="LRV_2"/>
</dbReference>
<evidence type="ECO:0000313" key="4">
    <source>
        <dbReference type="EMBL" id="OLO50428.1"/>
    </source>
</evidence>
<dbReference type="Proteomes" id="UP000186394">
    <property type="component" value="Unassembled WGS sequence"/>
</dbReference>
<evidence type="ECO:0000313" key="5">
    <source>
        <dbReference type="Proteomes" id="UP000186394"/>
    </source>
</evidence>
<gene>
    <name evidence="4" type="ORF">BKH28_03050</name>
</gene>
<comment type="caution">
    <text evidence="4">The sequence shown here is derived from an EMBL/GenBank/DDBJ whole genome shotgun (WGS) entry which is preliminary data.</text>
</comment>
<feature type="region of interest" description="Disordered" evidence="1">
    <location>
        <begin position="1"/>
        <end position="34"/>
    </location>
</feature>
<dbReference type="RefSeq" id="WP_075417425.1">
    <property type="nucleotide sequence ID" value="NZ_MSKL01000007.1"/>
</dbReference>
<evidence type="ECO:0000259" key="3">
    <source>
        <dbReference type="Pfam" id="PF25591"/>
    </source>
</evidence>
<feature type="compositionally biased region" description="Low complexity" evidence="1">
    <location>
        <begin position="1"/>
        <end position="19"/>
    </location>
</feature>
<feature type="domain" description="Leucine rich repeat variant" evidence="3">
    <location>
        <begin position="24"/>
        <end position="73"/>
    </location>
</feature>
<dbReference type="AlphaFoldDB" id="A0A1Q8VQR5"/>
<feature type="compositionally biased region" description="Low complexity" evidence="1">
    <location>
        <begin position="169"/>
        <end position="194"/>
    </location>
</feature>
<feature type="region of interest" description="Disordered" evidence="1">
    <location>
        <begin position="70"/>
        <end position="294"/>
    </location>
</feature>
<organism evidence="4 5">
    <name type="scientific">Actinomyces oris</name>
    <dbReference type="NCBI Taxonomy" id="544580"/>
    <lineage>
        <taxon>Bacteria</taxon>
        <taxon>Bacillati</taxon>
        <taxon>Actinomycetota</taxon>
        <taxon>Actinomycetes</taxon>
        <taxon>Actinomycetales</taxon>
        <taxon>Actinomycetaceae</taxon>
        <taxon>Actinomyces</taxon>
    </lineage>
</organism>
<name>A0A1Q8VQR5_9ACTO</name>
<feature type="compositionally biased region" description="Low complexity" evidence="1">
    <location>
        <begin position="84"/>
        <end position="93"/>
    </location>
</feature>
<reference evidence="4 5" key="1">
    <citation type="submission" date="2016-12" db="EMBL/GenBank/DDBJ databases">
        <title>Genomic comparison of strains in the 'Actinomyces naeslundii' group.</title>
        <authorList>
            <person name="Mughal S.R."/>
            <person name="Do T."/>
            <person name="Gilbert S.C."/>
            <person name="Witherden E.A."/>
            <person name="Didelot X."/>
            <person name="Beighton D."/>
        </authorList>
    </citation>
    <scope>NUCLEOTIDE SEQUENCE [LARGE SCALE GENOMIC DNA]</scope>
    <source>
        <strain evidence="4 5">P6N</strain>
    </source>
</reference>
<evidence type="ECO:0000256" key="2">
    <source>
        <dbReference type="SAM" id="Phobius"/>
    </source>
</evidence>
<evidence type="ECO:0000256" key="1">
    <source>
        <dbReference type="SAM" id="MobiDB-lite"/>
    </source>
</evidence>
<proteinExistence type="predicted"/>
<accession>A0A1Q8VQR5</accession>
<feature type="compositionally biased region" description="Low complexity" evidence="1">
    <location>
        <begin position="150"/>
        <end position="162"/>
    </location>
</feature>
<sequence length="316" mass="31479">MTAVANAVPGPADPDAAPRTTDDPDLQLARDPRAGAGRLMVLAGNRPDLRGVIVDNPGCSPELRAWVSRMGGASAGSGRGGRPGTDAGAARPDGSGGVDDAGGVDDSVSLAPTGWEPSDIGLGDDPFGSVLGDPLMGSPLFDDAGDLGQEPASAEPAGAAGRNGKGGRRPSSSRSTAKPRTGPARTASRTAAARVSQTPAPPRQRPSVTMPPQPAPAPPGRFAPPAPYPGPGAAGPAGAAPGRVADNPWAVEGAPAGGLPPVTSGAPYEMRGHKAPPSLRTARRPAPSSQSSTSPAKVVGWILFILLFIIIRAFNG</sequence>
<keyword evidence="2" id="KW-0472">Membrane</keyword>
<keyword evidence="2" id="KW-0812">Transmembrane</keyword>
<dbReference type="OrthoDB" id="3261214at2"/>
<feature type="compositionally biased region" description="Low complexity" evidence="1">
    <location>
        <begin position="284"/>
        <end position="294"/>
    </location>
</feature>
<feature type="compositionally biased region" description="Pro residues" evidence="1">
    <location>
        <begin position="199"/>
        <end position="230"/>
    </location>
</feature>
<keyword evidence="2" id="KW-1133">Transmembrane helix</keyword>
<dbReference type="Pfam" id="PF25591">
    <property type="entry name" value="LRV_2"/>
    <property type="match status" value="1"/>
</dbReference>
<protein>
    <recommendedName>
        <fullName evidence="3">Leucine rich repeat variant domain-containing protein</fullName>
    </recommendedName>
</protein>
<feature type="compositionally biased region" description="Gly residues" evidence="1">
    <location>
        <begin position="73"/>
        <end position="83"/>
    </location>
</feature>
<feature type="transmembrane region" description="Helical" evidence="2">
    <location>
        <begin position="298"/>
        <end position="315"/>
    </location>
</feature>